<evidence type="ECO:0000313" key="1">
    <source>
        <dbReference type="EMBL" id="KAL3585815.1"/>
    </source>
</evidence>
<reference evidence="1 2" key="1">
    <citation type="journal article" date="2024" name="Plant Biotechnol. J.">
        <title>Genome and CRISPR/Cas9 system of a widespread forest tree (Populus alba) in the world.</title>
        <authorList>
            <person name="Liu Y.J."/>
            <person name="Jiang P.F."/>
            <person name="Han X.M."/>
            <person name="Li X.Y."/>
            <person name="Wang H.M."/>
            <person name="Wang Y.J."/>
            <person name="Wang X.X."/>
            <person name="Zeng Q.Y."/>
        </authorList>
    </citation>
    <scope>NUCLEOTIDE SEQUENCE [LARGE SCALE GENOMIC DNA]</scope>
    <source>
        <strain evidence="2">cv. PAL-ZL1</strain>
    </source>
</reference>
<dbReference type="EMBL" id="RCHU02000006">
    <property type="protein sequence ID" value="KAL3585815.1"/>
    <property type="molecule type" value="Genomic_DNA"/>
</dbReference>
<keyword evidence="2" id="KW-1185">Reference proteome</keyword>
<feature type="non-terminal residue" evidence="1">
    <location>
        <position position="52"/>
    </location>
</feature>
<sequence>LTTGGEVLEDKPVNQAVEKGLLVEFKKDSEREYCWRWCRYVMETRIGWCTIG</sequence>
<organism evidence="1 2">
    <name type="scientific">Populus alba</name>
    <name type="common">White poplar</name>
    <dbReference type="NCBI Taxonomy" id="43335"/>
    <lineage>
        <taxon>Eukaryota</taxon>
        <taxon>Viridiplantae</taxon>
        <taxon>Streptophyta</taxon>
        <taxon>Embryophyta</taxon>
        <taxon>Tracheophyta</taxon>
        <taxon>Spermatophyta</taxon>
        <taxon>Magnoliopsida</taxon>
        <taxon>eudicotyledons</taxon>
        <taxon>Gunneridae</taxon>
        <taxon>Pentapetalae</taxon>
        <taxon>rosids</taxon>
        <taxon>fabids</taxon>
        <taxon>Malpighiales</taxon>
        <taxon>Salicaceae</taxon>
        <taxon>Saliceae</taxon>
        <taxon>Populus</taxon>
    </lineage>
</organism>
<gene>
    <name evidence="1" type="ORF">D5086_012682</name>
</gene>
<name>A0ACC4C4E1_POPAL</name>
<accession>A0ACC4C4E1</accession>
<comment type="caution">
    <text evidence="1">The sequence shown here is derived from an EMBL/GenBank/DDBJ whole genome shotgun (WGS) entry which is preliminary data.</text>
</comment>
<dbReference type="Proteomes" id="UP000309997">
    <property type="component" value="Unassembled WGS sequence"/>
</dbReference>
<protein>
    <submittedName>
        <fullName evidence="1">Uncharacterized protein</fullName>
    </submittedName>
</protein>
<feature type="non-terminal residue" evidence="1">
    <location>
        <position position="1"/>
    </location>
</feature>
<evidence type="ECO:0000313" key="2">
    <source>
        <dbReference type="Proteomes" id="UP000309997"/>
    </source>
</evidence>
<proteinExistence type="predicted"/>